<feature type="region of interest" description="Disordered" evidence="1">
    <location>
        <begin position="1"/>
        <end position="64"/>
    </location>
</feature>
<name>A0A6P7NEX1_BETSP</name>
<sequence length="260" mass="29913">MYQYKVEMKDEDVHVYQDQTKSDGEQQDQSLTEHNRSTSGIKDEQQELSLTEQNWSTSTIKEEQRDLSLNEQHWFTCGIKEEQKDPSLTEQQKSTSTIKEEQHWSTGGIKEEKQNPTDQQVSTPPGDTHRLPGTATASLATAVTSVRSYDYTSLFREYIESLLAISTTRAEVAKVLGISRPTMYKLLREYNIMHKKFCNISDEELDATINEIKSKYPKIGEIMMIGHLRSKKIVVQRSRVRQSLQRIYAAGVESRRTTTI</sequence>
<dbReference type="Gene3D" id="1.10.10.60">
    <property type="entry name" value="Homeodomain-like"/>
    <property type="match status" value="1"/>
</dbReference>
<organism evidence="2 3">
    <name type="scientific">Betta splendens</name>
    <name type="common">Siamese fighting fish</name>
    <dbReference type="NCBI Taxonomy" id="158456"/>
    <lineage>
        <taxon>Eukaryota</taxon>
        <taxon>Metazoa</taxon>
        <taxon>Chordata</taxon>
        <taxon>Craniata</taxon>
        <taxon>Vertebrata</taxon>
        <taxon>Euteleostomi</taxon>
        <taxon>Actinopterygii</taxon>
        <taxon>Neopterygii</taxon>
        <taxon>Teleostei</taxon>
        <taxon>Neoteleostei</taxon>
        <taxon>Acanthomorphata</taxon>
        <taxon>Anabantaria</taxon>
        <taxon>Anabantiformes</taxon>
        <taxon>Anabantoidei</taxon>
        <taxon>Osphronemidae</taxon>
        <taxon>Betta</taxon>
    </lineage>
</organism>
<keyword evidence="2" id="KW-1185">Reference proteome</keyword>
<feature type="compositionally biased region" description="Basic and acidic residues" evidence="1">
    <location>
        <begin position="98"/>
        <end position="115"/>
    </location>
</feature>
<feature type="compositionally biased region" description="Polar residues" evidence="1">
    <location>
        <begin position="88"/>
        <end position="97"/>
    </location>
</feature>
<feature type="compositionally biased region" description="Basic and acidic residues" evidence="1">
    <location>
        <begin position="31"/>
        <end position="45"/>
    </location>
</feature>
<dbReference type="SUPFAM" id="SSF46689">
    <property type="entry name" value="Homeodomain-like"/>
    <property type="match status" value="1"/>
</dbReference>
<dbReference type="RefSeq" id="XP_029016274.1">
    <property type="nucleotide sequence ID" value="XM_029160441.3"/>
</dbReference>
<evidence type="ECO:0000313" key="3">
    <source>
        <dbReference type="RefSeq" id="XP_029016274.1"/>
    </source>
</evidence>
<protein>
    <submittedName>
        <fullName evidence="3">Uncharacterized protein LOC114861339 isoform X2</fullName>
    </submittedName>
</protein>
<reference evidence="3" key="1">
    <citation type="submission" date="2025-08" db="UniProtKB">
        <authorList>
            <consortium name="RefSeq"/>
        </authorList>
    </citation>
    <scope>IDENTIFICATION</scope>
</reference>
<dbReference type="PANTHER" id="PTHR46791">
    <property type="entry name" value="EXPRESSED PROTEIN"/>
    <property type="match status" value="1"/>
</dbReference>
<dbReference type="Proteomes" id="UP000515150">
    <property type="component" value="Chromosome 9"/>
</dbReference>
<dbReference type="GeneID" id="114861339"/>
<feature type="compositionally biased region" description="Polar residues" evidence="1">
    <location>
        <begin position="47"/>
        <end position="59"/>
    </location>
</feature>
<dbReference type="PANTHER" id="PTHR46791:SF7">
    <property type="entry name" value="INTEGRASE CATALYTIC DOMAIN-CONTAINING PROTEIN"/>
    <property type="match status" value="1"/>
</dbReference>
<evidence type="ECO:0000256" key="1">
    <source>
        <dbReference type="SAM" id="MobiDB-lite"/>
    </source>
</evidence>
<feature type="compositionally biased region" description="Basic and acidic residues" evidence="1">
    <location>
        <begin position="1"/>
        <end position="24"/>
    </location>
</feature>
<dbReference type="AlphaFoldDB" id="A0A6P7NEX1"/>
<dbReference type="InterPro" id="IPR009057">
    <property type="entry name" value="Homeodomain-like_sf"/>
</dbReference>
<gene>
    <name evidence="3" type="primary">LOC114861339</name>
</gene>
<evidence type="ECO:0000313" key="2">
    <source>
        <dbReference type="Proteomes" id="UP000515150"/>
    </source>
</evidence>
<proteinExistence type="predicted"/>
<accession>A0A6P7NEX1</accession>
<feature type="compositionally biased region" description="Polar residues" evidence="1">
    <location>
        <begin position="116"/>
        <end position="125"/>
    </location>
</feature>
<feature type="region of interest" description="Disordered" evidence="1">
    <location>
        <begin position="80"/>
        <end position="133"/>
    </location>
</feature>